<proteinExistence type="predicted"/>
<feature type="non-terminal residue" evidence="1">
    <location>
        <position position="1"/>
    </location>
</feature>
<organism evidence="1 2">
    <name type="scientific">Racocetra persica</name>
    <dbReference type="NCBI Taxonomy" id="160502"/>
    <lineage>
        <taxon>Eukaryota</taxon>
        <taxon>Fungi</taxon>
        <taxon>Fungi incertae sedis</taxon>
        <taxon>Mucoromycota</taxon>
        <taxon>Glomeromycotina</taxon>
        <taxon>Glomeromycetes</taxon>
        <taxon>Diversisporales</taxon>
        <taxon>Gigasporaceae</taxon>
        <taxon>Racocetra</taxon>
    </lineage>
</organism>
<dbReference type="Proteomes" id="UP000789920">
    <property type="component" value="Unassembled WGS sequence"/>
</dbReference>
<protein>
    <submittedName>
        <fullName evidence="1">11759_t:CDS:1</fullName>
    </submittedName>
</protein>
<sequence length="179" mass="20200">INYQQSIQFTSPKRTMDDNSIKNTAHKKSKTETHSMPIISNPLPKLSQPSLATFASHVTSVSPTPFIICSSISHWPALSTRPWSNLDYLLNRIGKERIVPVEIGAKYTDETWTQKLINFGDFIEKWVKNSTNDDVDIAYLAQHDLFAQVPRLKDDIVVPDYCFVDTKPFIASIGEDGDS</sequence>
<evidence type="ECO:0000313" key="1">
    <source>
        <dbReference type="EMBL" id="CAG8849255.1"/>
    </source>
</evidence>
<evidence type="ECO:0000313" key="2">
    <source>
        <dbReference type="Proteomes" id="UP000789920"/>
    </source>
</evidence>
<gene>
    <name evidence="1" type="ORF">RPERSI_LOCUS35508</name>
</gene>
<accession>A0ACA9SUB1</accession>
<dbReference type="EMBL" id="CAJVQC010164580">
    <property type="protein sequence ID" value="CAG8849255.1"/>
    <property type="molecule type" value="Genomic_DNA"/>
</dbReference>
<keyword evidence="2" id="KW-1185">Reference proteome</keyword>
<name>A0ACA9SUB1_9GLOM</name>
<feature type="non-terminal residue" evidence="1">
    <location>
        <position position="179"/>
    </location>
</feature>
<comment type="caution">
    <text evidence="1">The sequence shown here is derived from an EMBL/GenBank/DDBJ whole genome shotgun (WGS) entry which is preliminary data.</text>
</comment>
<reference evidence="1" key="1">
    <citation type="submission" date="2021-06" db="EMBL/GenBank/DDBJ databases">
        <authorList>
            <person name="Kallberg Y."/>
            <person name="Tangrot J."/>
            <person name="Rosling A."/>
        </authorList>
    </citation>
    <scope>NUCLEOTIDE SEQUENCE</scope>
    <source>
        <strain evidence="1">MA461A</strain>
    </source>
</reference>